<feature type="domain" description="CusB-like beta-barrel" evidence="4">
    <location>
        <begin position="248"/>
        <end position="292"/>
    </location>
</feature>
<dbReference type="EMBL" id="JAESJJ010000004">
    <property type="protein sequence ID" value="MBL3608283.1"/>
    <property type="molecule type" value="Genomic_DNA"/>
</dbReference>
<dbReference type="Proteomes" id="UP000604473">
    <property type="component" value="Unassembled WGS sequence"/>
</dbReference>
<keyword evidence="2" id="KW-1133">Transmembrane helix</keyword>
<feature type="coiled-coil region" evidence="1">
    <location>
        <begin position="155"/>
        <end position="182"/>
    </location>
</feature>
<feature type="transmembrane region" description="Helical" evidence="2">
    <location>
        <begin position="12"/>
        <end position="30"/>
    </location>
</feature>
<dbReference type="PANTHER" id="PTHR30386">
    <property type="entry name" value="MEMBRANE FUSION SUBUNIT OF EMRAB-TOLC MULTIDRUG EFFLUX PUMP"/>
    <property type="match status" value="1"/>
</dbReference>
<evidence type="ECO:0000256" key="2">
    <source>
        <dbReference type="SAM" id="Phobius"/>
    </source>
</evidence>
<dbReference type="InterPro" id="IPR050739">
    <property type="entry name" value="MFP"/>
</dbReference>
<evidence type="ECO:0000313" key="5">
    <source>
        <dbReference type="EMBL" id="MBL3608283.1"/>
    </source>
</evidence>
<evidence type="ECO:0000259" key="4">
    <source>
        <dbReference type="Pfam" id="PF25954"/>
    </source>
</evidence>
<keyword evidence="2" id="KW-0812">Transmembrane</keyword>
<keyword evidence="1" id="KW-0175">Coiled coil</keyword>
<dbReference type="Gene3D" id="1.10.287.470">
    <property type="entry name" value="Helix hairpin bin"/>
    <property type="match status" value="1"/>
</dbReference>
<dbReference type="InterPro" id="IPR058625">
    <property type="entry name" value="MdtA-like_BSH"/>
</dbReference>
<dbReference type="GeneID" id="93538566"/>
<dbReference type="Pfam" id="PF25917">
    <property type="entry name" value="BSH_RND"/>
    <property type="match status" value="1"/>
</dbReference>
<comment type="caution">
    <text evidence="5">The sequence shown here is derived from an EMBL/GenBank/DDBJ whole genome shotgun (WGS) entry which is preliminary data.</text>
</comment>
<protein>
    <submittedName>
        <fullName evidence="5">HlyD family secretion protein</fullName>
    </submittedName>
</protein>
<proteinExistence type="predicted"/>
<feature type="domain" description="Multidrug resistance protein MdtA-like barrel-sandwich hybrid" evidence="3">
    <location>
        <begin position="48"/>
        <end position="245"/>
    </location>
</feature>
<keyword evidence="2" id="KW-0472">Membrane</keyword>
<dbReference type="InterPro" id="IPR058792">
    <property type="entry name" value="Beta-barrel_RND_2"/>
</dbReference>
<organism evidence="5 6">
    <name type="scientific">Rhodovulum sulfidophilum</name>
    <name type="common">Rhodobacter sulfidophilus</name>
    <dbReference type="NCBI Taxonomy" id="35806"/>
    <lineage>
        <taxon>Bacteria</taxon>
        <taxon>Pseudomonadati</taxon>
        <taxon>Pseudomonadota</taxon>
        <taxon>Alphaproteobacteria</taxon>
        <taxon>Rhodobacterales</taxon>
        <taxon>Paracoccaceae</taxon>
        <taxon>Rhodovulum</taxon>
    </lineage>
</organism>
<accession>A0ABS1RQC8</accession>
<name>A0ABS1RQC8_RHOSU</name>
<reference evidence="5 6" key="1">
    <citation type="submission" date="2021-01" db="EMBL/GenBank/DDBJ databases">
        <title>Draft genomes of Rhodovulum sulfidophilum.</title>
        <authorList>
            <person name="Guzman M.S."/>
        </authorList>
    </citation>
    <scope>NUCLEOTIDE SEQUENCE [LARGE SCALE GENOMIC DNA]</scope>
    <source>
        <strain evidence="5 6">AB35</strain>
    </source>
</reference>
<evidence type="ECO:0000259" key="3">
    <source>
        <dbReference type="Pfam" id="PF25917"/>
    </source>
</evidence>
<dbReference type="Pfam" id="PF25954">
    <property type="entry name" value="Beta-barrel_RND_2"/>
    <property type="match status" value="1"/>
</dbReference>
<keyword evidence="6" id="KW-1185">Reference proteome</keyword>
<dbReference type="SUPFAM" id="SSF111369">
    <property type="entry name" value="HlyD-like secretion proteins"/>
    <property type="match status" value="2"/>
</dbReference>
<evidence type="ECO:0000256" key="1">
    <source>
        <dbReference type="SAM" id="Coils"/>
    </source>
</evidence>
<sequence>MHLLKHHVPTVLIVLIGVLGVVVVLFAWHLPPFGGSEIRTENAYVRGNVATLSPQIAGYVTEVRVTDFQTVSTGDILVRLDDRIARQTVARAEAELDSARAALKANDQDINSADATLGSRRAAAEAARAAVDTARAEWDRHDRLRRKGVISASDAEDAELRLRQAEAALTEALSDVAVAREDLATAKVRTDTLSASVTSALAAVELAKIELEHTVIRAPQNGRLGQVNVRVGQYVTAGTALVSLVSSRVWVIANIKETDLAGLHSGQKVRFAVDALGGQPFTGKVALLSPATASEFSILGNSTATGNFTKIAQRLPVRIEVDPGQEGQDRLAPGMSVVVHIPRDRG</sequence>
<dbReference type="RefSeq" id="WP_042458682.1">
    <property type="nucleotide sequence ID" value="NZ_CP015421.1"/>
</dbReference>
<evidence type="ECO:0000313" key="6">
    <source>
        <dbReference type="Proteomes" id="UP000604473"/>
    </source>
</evidence>
<gene>
    <name evidence="5" type="ORF">JMM60_05620</name>
</gene>
<dbReference type="Gene3D" id="2.40.30.170">
    <property type="match status" value="1"/>
</dbReference>
<dbReference type="Gene3D" id="2.40.50.100">
    <property type="match status" value="1"/>
</dbReference>
<dbReference type="PANTHER" id="PTHR30386:SF24">
    <property type="entry name" value="MULTIDRUG RESISTANCE EFFLUX PUMP"/>
    <property type="match status" value="1"/>
</dbReference>